<dbReference type="InterPro" id="IPR018022">
    <property type="entry name" value="IPT"/>
</dbReference>
<evidence type="ECO:0000313" key="15">
    <source>
        <dbReference type="Proteomes" id="UP000031623"/>
    </source>
</evidence>
<name>A0A090BVD9_9GAMM</name>
<keyword evidence="15" id="KW-1185">Reference proteome</keyword>
<comment type="cofactor">
    <cofactor evidence="1 10">
        <name>Mg(2+)</name>
        <dbReference type="ChEBI" id="CHEBI:18420"/>
    </cofactor>
</comment>
<comment type="similarity">
    <text evidence="3 10 13">Belongs to the IPP transferase family.</text>
</comment>
<evidence type="ECO:0000256" key="3">
    <source>
        <dbReference type="ARBA" id="ARBA00005842"/>
    </source>
</evidence>
<evidence type="ECO:0000256" key="13">
    <source>
        <dbReference type="RuleBase" id="RU003785"/>
    </source>
</evidence>
<feature type="site" description="Interaction with substrate tRNA" evidence="10">
    <location>
        <position position="127"/>
    </location>
</feature>
<reference evidence="14 15" key="1">
    <citation type="journal article" date="2014" name="ISME J.">
        <title>Ecophysiology of Thioploca ingrica as revealed by the complete genome sequence supplemented with proteomic evidence.</title>
        <authorList>
            <person name="Kojima H."/>
            <person name="Ogura Y."/>
            <person name="Yamamoto N."/>
            <person name="Togashi T."/>
            <person name="Mori H."/>
            <person name="Watanabe T."/>
            <person name="Nemoto F."/>
            <person name="Kurokawa K."/>
            <person name="Hayashi T."/>
            <person name="Fukui M."/>
        </authorList>
    </citation>
    <scope>NUCLEOTIDE SEQUENCE [LARGE SCALE GENOMIC DNA]</scope>
</reference>
<evidence type="ECO:0000256" key="8">
    <source>
        <dbReference type="ARBA" id="ARBA00022842"/>
    </source>
</evidence>
<dbReference type="HAMAP" id="MF_00185">
    <property type="entry name" value="IPP_trans"/>
    <property type="match status" value="1"/>
</dbReference>
<dbReference type="AlphaFoldDB" id="A0A090BVD9"/>
<dbReference type="SUPFAM" id="SSF52540">
    <property type="entry name" value="P-loop containing nucleoside triphosphate hydrolases"/>
    <property type="match status" value="2"/>
</dbReference>
<dbReference type="Gene3D" id="1.10.20.140">
    <property type="match status" value="1"/>
</dbReference>
<organism evidence="14 15">
    <name type="scientific">Thioploca ingrica</name>
    <dbReference type="NCBI Taxonomy" id="40754"/>
    <lineage>
        <taxon>Bacteria</taxon>
        <taxon>Pseudomonadati</taxon>
        <taxon>Pseudomonadota</taxon>
        <taxon>Gammaproteobacteria</taxon>
        <taxon>Thiotrichales</taxon>
        <taxon>Thiotrichaceae</taxon>
        <taxon>Thioploca</taxon>
    </lineage>
</organism>
<dbReference type="PANTHER" id="PTHR11088:SF60">
    <property type="entry name" value="TRNA DIMETHYLALLYLTRANSFERASE"/>
    <property type="match status" value="1"/>
</dbReference>
<feature type="binding site" evidence="10">
    <location>
        <begin position="16"/>
        <end position="21"/>
    </location>
    <ligand>
        <name>substrate</name>
    </ligand>
</feature>
<comment type="subunit">
    <text evidence="10">Monomer.</text>
</comment>
<dbReference type="GO" id="GO:0005524">
    <property type="term" value="F:ATP binding"/>
    <property type="evidence" value="ECO:0007669"/>
    <property type="project" value="UniProtKB-UniRule"/>
</dbReference>
<gene>
    <name evidence="10" type="primary">miaA</name>
    <name evidence="14" type="ORF">THII_2389</name>
</gene>
<evidence type="ECO:0000256" key="2">
    <source>
        <dbReference type="ARBA" id="ARBA00003213"/>
    </source>
</evidence>
<sequence length="315" mass="35782">MQIFMKQLGIFLMGPTAAGKTDLAVTLVKQLPCDIISVDSAMIYREMNIGTAKPSAEVLAQAPHRLIDIRDPLESYSVAQFCQEALTEIQAIQSVGRIPLLVGGTMLYFHSLQQGLSPLPPADLPVRQRLQREAEELGWPALHQRLVRIDPPSAQRIHPNDSQRIQRALEVYEVSGYTMTAWYAQAITQPRWQPLLKLVLCPEQRSVLHAKIAQRFEVMLAQGFIAEVDNLFRRGDLTADLPAMRCVGYRQVWRYLMGQLDYNNLIETAISATRQMAKRQLTWLRTQADAIWFDSEQPQVSKNILNQIEKNVTFS</sequence>
<evidence type="ECO:0000256" key="4">
    <source>
        <dbReference type="ARBA" id="ARBA00022679"/>
    </source>
</evidence>
<accession>A0A090BVD9</accession>
<keyword evidence="8 10" id="KW-0460">Magnesium</keyword>
<dbReference type="InterPro" id="IPR027417">
    <property type="entry name" value="P-loop_NTPase"/>
</dbReference>
<feature type="region of interest" description="Interaction with substrate tRNA" evidence="10">
    <location>
        <begin position="39"/>
        <end position="42"/>
    </location>
</feature>
<feature type="region of interest" description="Interaction with substrate tRNA" evidence="10">
    <location>
        <begin position="163"/>
        <end position="167"/>
    </location>
</feature>
<dbReference type="Gene3D" id="3.40.50.300">
    <property type="entry name" value="P-loop containing nucleotide triphosphate hydrolases"/>
    <property type="match status" value="1"/>
</dbReference>
<dbReference type="NCBIfam" id="TIGR00174">
    <property type="entry name" value="miaA"/>
    <property type="match status" value="1"/>
</dbReference>
<evidence type="ECO:0000256" key="11">
    <source>
        <dbReference type="RuleBase" id="RU003783"/>
    </source>
</evidence>
<dbReference type="Proteomes" id="UP000031623">
    <property type="component" value="Chromosome"/>
</dbReference>
<evidence type="ECO:0000313" key="14">
    <source>
        <dbReference type="EMBL" id="BAP56686.1"/>
    </source>
</evidence>
<dbReference type="KEGG" id="tig:THII_2389"/>
<evidence type="ECO:0000256" key="6">
    <source>
        <dbReference type="ARBA" id="ARBA00022741"/>
    </source>
</evidence>
<feature type="site" description="Interaction with substrate tRNA" evidence="10">
    <location>
        <position position="105"/>
    </location>
</feature>
<dbReference type="STRING" id="40754.THII_2389"/>
<keyword evidence="4 10" id="KW-0808">Transferase</keyword>
<feature type="region of interest" description="Interaction with substrate tRNA" evidence="10">
    <location>
        <begin position="245"/>
        <end position="250"/>
    </location>
</feature>
<evidence type="ECO:0000256" key="9">
    <source>
        <dbReference type="ARBA" id="ARBA00049563"/>
    </source>
</evidence>
<keyword evidence="5 10" id="KW-0819">tRNA processing</keyword>
<dbReference type="EC" id="2.5.1.75" evidence="10"/>
<keyword evidence="7 10" id="KW-0067">ATP-binding</keyword>
<evidence type="ECO:0000256" key="10">
    <source>
        <dbReference type="HAMAP-Rule" id="MF_00185"/>
    </source>
</evidence>
<proteinExistence type="inferred from homology"/>
<dbReference type="Pfam" id="PF01715">
    <property type="entry name" value="IPPT"/>
    <property type="match status" value="1"/>
</dbReference>
<dbReference type="HOGENOM" id="CLU_032616_0_0_6"/>
<protein>
    <recommendedName>
        <fullName evidence="10">tRNA dimethylallyltransferase</fullName>
        <ecNumber evidence="10">2.5.1.75</ecNumber>
    </recommendedName>
    <alternativeName>
        <fullName evidence="10">Dimethylallyl diphosphate:tRNA dimethylallyltransferase</fullName>
        <shortName evidence="10">DMAPP:tRNA dimethylallyltransferase</shortName>
        <shortName evidence="10">DMATase</shortName>
    </alternativeName>
    <alternativeName>
        <fullName evidence="10">Isopentenyl-diphosphate:tRNA isopentenyltransferase</fullName>
        <shortName evidence="10">IPP transferase</shortName>
        <shortName evidence="10">IPPT</shortName>
        <shortName evidence="10">IPTase</shortName>
    </alternativeName>
</protein>
<dbReference type="GO" id="GO:0052381">
    <property type="term" value="F:tRNA dimethylallyltransferase activity"/>
    <property type="evidence" value="ECO:0007669"/>
    <property type="project" value="UniProtKB-UniRule"/>
</dbReference>
<evidence type="ECO:0000256" key="1">
    <source>
        <dbReference type="ARBA" id="ARBA00001946"/>
    </source>
</evidence>
<evidence type="ECO:0000256" key="7">
    <source>
        <dbReference type="ARBA" id="ARBA00022840"/>
    </source>
</evidence>
<comment type="caution">
    <text evidence="10">Lacks conserved residue(s) required for the propagation of feature annotation.</text>
</comment>
<comment type="catalytic activity">
    <reaction evidence="9 10 11">
        <text>adenosine(37) in tRNA + dimethylallyl diphosphate = N(6)-dimethylallyladenosine(37) in tRNA + diphosphate</text>
        <dbReference type="Rhea" id="RHEA:26482"/>
        <dbReference type="Rhea" id="RHEA-COMP:10162"/>
        <dbReference type="Rhea" id="RHEA-COMP:10375"/>
        <dbReference type="ChEBI" id="CHEBI:33019"/>
        <dbReference type="ChEBI" id="CHEBI:57623"/>
        <dbReference type="ChEBI" id="CHEBI:74411"/>
        <dbReference type="ChEBI" id="CHEBI:74415"/>
        <dbReference type="EC" id="2.5.1.75"/>
    </reaction>
</comment>
<keyword evidence="6 10" id="KW-0547">Nucleotide-binding</keyword>
<dbReference type="PANTHER" id="PTHR11088">
    <property type="entry name" value="TRNA DIMETHYLALLYLTRANSFERASE"/>
    <property type="match status" value="1"/>
</dbReference>
<dbReference type="GO" id="GO:0006400">
    <property type="term" value="P:tRNA modification"/>
    <property type="evidence" value="ECO:0007669"/>
    <property type="project" value="TreeGrafter"/>
</dbReference>
<dbReference type="InterPro" id="IPR039657">
    <property type="entry name" value="Dimethylallyltransferase"/>
</dbReference>
<evidence type="ECO:0000256" key="12">
    <source>
        <dbReference type="RuleBase" id="RU003784"/>
    </source>
</evidence>
<dbReference type="FunFam" id="1.10.20.140:FF:000001">
    <property type="entry name" value="tRNA dimethylallyltransferase"/>
    <property type="match status" value="1"/>
</dbReference>
<feature type="binding site" evidence="10">
    <location>
        <begin position="14"/>
        <end position="21"/>
    </location>
    <ligand>
        <name>ATP</name>
        <dbReference type="ChEBI" id="CHEBI:30616"/>
    </ligand>
</feature>
<evidence type="ECO:0000256" key="5">
    <source>
        <dbReference type="ARBA" id="ARBA00022694"/>
    </source>
</evidence>
<comment type="function">
    <text evidence="2 10 12">Catalyzes the transfer of a dimethylallyl group onto the adenine at position 37 in tRNAs that read codons beginning with uridine, leading to the formation of N6-(dimethylallyl)adenosine (i(6)A).</text>
</comment>
<dbReference type="EMBL" id="AP014633">
    <property type="protein sequence ID" value="BAP56686.1"/>
    <property type="molecule type" value="Genomic_DNA"/>
</dbReference>